<evidence type="ECO:0000256" key="5">
    <source>
        <dbReference type="ARBA" id="ARBA00022842"/>
    </source>
</evidence>
<dbReference type="PROSITE" id="PS51419">
    <property type="entry name" value="RAB"/>
    <property type="match status" value="1"/>
</dbReference>
<dbReference type="PROSITE" id="PS51421">
    <property type="entry name" value="RAS"/>
    <property type="match status" value="1"/>
</dbReference>
<dbReference type="SUPFAM" id="SSF158235">
    <property type="entry name" value="SOCS box-like"/>
    <property type="match status" value="1"/>
</dbReference>
<keyword evidence="9" id="KW-0636">Prenylation</keyword>
<keyword evidence="3" id="KW-0479">Metal-binding</keyword>
<dbReference type="SMART" id="SM00173">
    <property type="entry name" value="RAS"/>
    <property type="match status" value="1"/>
</dbReference>
<organism evidence="11">
    <name type="scientific">Culex pipiens</name>
    <name type="common">House mosquito</name>
    <dbReference type="NCBI Taxonomy" id="7175"/>
    <lineage>
        <taxon>Eukaryota</taxon>
        <taxon>Metazoa</taxon>
        <taxon>Ecdysozoa</taxon>
        <taxon>Arthropoda</taxon>
        <taxon>Hexapoda</taxon>
        <taxon>Insecta</taxon>
        <taxon>Pterygota</taxon>
        <taxon>Neoptera</taxon>
        <taxon>Endopterygota</taxon>
        <taxon>Diptera</taxon>
        <taxon>Nematocera</taxon>
        <taxon>Culicoidea</taxon>
        <taxon>Culicidae</taxon>
        <taxon>Culicinae</taxon>
        <taxon>Culicini</taxon>
        <taxon>Culex</taxon>
        <taxon>Culex</taxon>
    </lineage>
</organism>
<dbReference type="InterPro" id="IPR036036">
    <property type="entry name" value="SOCS_box-like_dom_sf"/>
</dbReference>
<dbReference type="EMBL" id="HBUE01001731">
    <property type="protein sequence ID" value="CAG6443888.1"/>
    <property type="molecule type" value="Transcribed_RNA"/>
</dbReference>
<protein>
    <submittedName>
        <fullName evidence="11">Ras-related protein Rab-40C</fullName>
    </submittedName>
</protein>
<dbReference type="InterPro" id="IPR050305">
    <property type="entry name" value="Small_GTPase_Rab"/>
</dbReference>
<evidence type="ECO:0000256" key="4">
    <source>
        <dbReference type="ARBA" id="ARBA00022741"/>
    </source>
</evidence>
<dbReference type="EMBL" id="HBUE01001735">
    <property type="protein sequence ID" value="CAG6443891.1"/>
    <property type="molecule type" value="Transcribed_RNA"/>
</dbReference>
<evidence type="ECO:0000256" key="2">
    <source>
        <dbReference type="ARBA" id="ARBA00006270"/>
    </source>
</evidence>
<dbReference type="GO" id="GO:0003924">
    <property type="term" value="F:GTPase activity"/>
    <property type="evidence" value="ECO:0007669"/>
    <property type="project" value="InterPro"/>
</dbReference>
<keyword evidence="6" id="KW-0342">GTP-binding</keyword>
<dbReference type="EMBL" id="HBUE01001730">
    <property type="protein sequence ID" value="CAG6443887.1"/>
    <property type="molecule type" value="Transcribed_RNA"/>
</dbReference>
<dbReference type="EMBL" id="HBUE01290796">
    <property type="protein sequence ID" value="CAG6573814.1"/>
    <property type="molecule type" value="Transcribed_RNA"/>
</dbReference>
<evidence type="ECO:0000256" key="7">
    <source>
        <dbReference type="ARBA" id="ARBA00023139"/>
    </source>
</evidence>
<proteinExistence type="inferred from homology"/>
<evidence type="ECO:0000259" key="10">
    <source>
        <dbReference type="PROSITE" id="PS50225"/>
    </source>
</evidence>
<dbReference type="EMBL" id="HBUE01001736">
    <property type="protein sequence ID" value="CAG6443892.1"/>
    <property type="molecule type" value="Transcribed_RNA"/>
</dbReference>
<dbReference type="GO" id="GO:0035556">
    <property type="term" value="P:intracellular signal transduction"/>
    <property type="evidence" value="ECO:0007669"/>
    <property type="project" value="InterPro"/>
</dbReference>
<dbReference type="InterPro" id="IPR001806">
    <property type="entry name" value="Small_GTPase"/>
</dbReference>
<comment type="similarity">
    <text evidence="2">Belongs to the small GTPase superfamily. Rab family.</text>
</comment>
<dbReference type="AlphaFoldDB" id="A0A8D8E2W9"/>
<dbReference type="GO" id="GO:0046872">
    <property type="term" value="F:metal ion binding"/>
    <property type="evidence" value="ECO:0007669"/>
    <property type="project" value="UniProtKB-KW"/>
</dbReference>
<dbReference type="Pfam" id="PF00071">
    <property type="entry name" value="Ras"/>
    <property type="match status" value="1"/>
</dbReference>
<dbReference type="SMART" id="SM00969">
    <property type="entry name" value="SOCS_box"/>
    <property type="match status" value="1"/>
</dbReference>
<dbReference type="SMART" id="SM00176">
    <property type="entry name" value="RAN"/>
    <property type="match status" value="1"/>
</dbReference>
<dbReference type="EMBL" id="HBUE01185102">
    <property type="protein sequence ID" value="CAG6522197.1"/>
    <property type="molecule type" value="Transcribed_RNA"/>
</dbReference>
<keyword evidence="4" id="KW-0547">Nucleotide-binding</keyword>
<comment type="cofactor">
    <cofactor evidence="1">
        <name>Mg(2+)</name>
        <dbReference type="ChEBI" id="CHEBI:18420"/>
    </cofactor>
</comment>
<dbReference type="EMBL" id="HBUE01290797">
    <property type="protein sequence ID" value="CAG6573815.1"/>
    <property type="molecule type" value="Transcribed_RNA"/>
</dbReference>
<evidence type="ECO:0000256" key="8">
    <source>
        <dbReference type="ARBA" id="ARBA00023288"/>
    </source>
</evidence>
<dbReference type="Gene3D" id="3.40.50.300">
    <property type="entry name" value="P-loop containing nucleotide triphosphate hydrolases"/>
    <property type="match status" value="1"/>
</dbReference>
<dbReference type="GO" id="GO:0005525">
    <property type="term" value="F:GTP binding"/>
    <property type="evidence" value="ECO:0007669"/>
    <property type="project" value="UniProtKB-KW"/>
</dbReference>
<keyword evidence="8" id="KW-0449">Lipoprotein</keyword>
<dbReference type="EMBL" id="HBUE01290795">
    <property type="protein sequence ID" value="CAG6573813.1"/>
    <property type="molecule type" value="Transcribed_RNA"/>
</dbReference>
<sequence length="291" mass="31857">MAKEYDYLLKVLLVGDSDVGKQEILSGLDDGSAESPFCSGSAAYKTTTILLDGKRVKLQVWDTSGQGRFCTIIRSYSRGAQGIILVYDITNKWSFDGLSRWLKEVEEHAPGVPKVLVGNRLHLAFKRQVAAKQAELYASRNKMACFEISPLCDFNIRESFCELARMALHRNGMERLWRSNRVLPLQELCCRTIVRRTSVYAIDSLPLPPSVKSYLKSYALTSSQCLSSSHQAQALLAHNGRPLAPLASNAKNLKCKTPTGSGSGQWHRSSGTGIGAGGGIGNNVRNSCVIS</sequence>
<name>A0A8D8E2W9_CULPI</name>
<evidence type="ECO:0000256" key="1">
    <source>
        <dbReference type="ARBA" id="ARBA00001946"/>
    </source>
</evidence>
<keyword evidence="7" id="KW-0564">Palmitate</keyword>
<reference evidence="11" key="1">
    <citation type="submission" date="2021-05" db="EMBL/GenBank/DDBJ databases">
        <authorList>
            <person name="Alioto T."/>
            <person name="Alioto T."/>
            <person name="Gomez Garrido J."/>
        </authorList>
    </citation>
    <scope>NUCLEOTIDE SEQUENCE</scope>
</reference>
<dbReference type="Gene3D" id="1.10.750.20">
    <property type="entry name" value="SOCS box"/>
    <property type="match status" value="1"/>
</dbReference>
<accession>A0A8D8E2W9</accession>
<evidence type="ECO:0000256" key="3">
    <source>
        <dbReference type="ARBA" id="ARBA00022723"/>
    </source>
</evidence>
<dbReference type="FunFam" id="3.40.50.300:FF:001149">
    <property type="entry name" value="Rab40, isoform A"/>
    <property type="match status" value="1"/>
</dbReference>
<evidence type="ECO:0000256" key="9">
    <source>
        <dbReference type="ARBA" id="ARBA00023289"/>
    </source>
</evidence>
<dbReference type="SUPFAM" id="SSF52540">
    <property type="entry name" value="P-loop containing nucleoside triphosphate hydrolases"/>
    <property type="match status" value="1"/>
</dbReference>
<dbReference type="EMBL" id="HBUE01001729">
    <property type="protein sequence ID" value="CAG6443886.1"/>
    <property type="molecule type" value="Transcribed_RNA"/>
</dbReference>
<feature type="domain" description="SOCS box" evidence="10">
    <location>
        <begin position="175"/>
        <end position="221"/>
    </location>
</feature>
<dbReference type="InterPro" id="IPR027417">
    <property type="entry name" value="P-loop_NTPase"/>
</dbReference>
<dbReference type="PROSITE" id="PS50225">
    <property type="entry name" value="SOCS"/>
    <property type="match status" value="1"/>
</dbReference>
<dbReference type="PANTHER" id="PTHR47980">
    <property type="entry name" value="LD44762P"/>
    <property type="match status" value="1"/>
</dbReference>
<dbReference type="Pfam" id="PF07525">
    <property type="entry name" value="SOCS_box"/>
    <property type="match status" value="1"/>
</dbReference>
<dbReference type="SMART" id="SM00174">
    <property type="entry name" value="RHO"/>
    <property type="match status" value="1"/>
</dbReference>
<dbReference type="EMBL" id="HBUE01001733">
    <property type="protein sequence ID" value="CAG6443889.1"/>
    <property type="molecule type" value="Transcribed_RNA"/>
</dbReference>
<keyword evidence="5" id="KW-0460">Magnesium</keyword>
<dbReference type="PRINTS" id="PR00449">
    <property type="entry name" value="RASTRNSFRMNG"/>
</dbReference>
<dbReference type="SMART" id="SM00253">
    <property type="entry name" value="SOCS"/>
    <property type="match status" value="1"/>
</dbReference>
<dbReference type="SMART" id="SM00175">
    <property type="entry name" value="RAB"/>
    <property type="match status" value="1"/>
</dbReference>
<evidence type="ECO:0000313" key="11">
    <source>
        <dbReference type="EMBL" id="CAG6522198.1"/>
    </source>
</evidence>
<dbReference type="EMBL" id="HBUE01185101">
    <property type="protein sequence ID" value="CAG6522196.1"/>
    <property type="molecule type" value="Transcribed_RNA"/>
</dbReference>
<dbReference type="InterPro" id="IPR005225">
    <property type="entry name" value="Small_GTP-bd"/>
</dbReference>
<dbReference type="InterPro" id="IPR001496">
    <property type="entry name" value="SOCS_box"/>
</dbReference>
<evidence type="ECO:0000256" key="6">
    <source>
        <dbReference type="ARBA" id="ARBA00023134"/>
    </source>
</evidence>
<dbReference type="EMBL" id="HBUE01185103">
    <property type="protein sequence ID" value="CAG6522198.1"/>
    <property type="molecule type" value="Transcribed_RNA"/>
</dbReference>
<dbReference type="NCBIfam" id="TIGR00231">
    <property type="entry name" value="small_GTP"/>
    <property type="match status" value="1"/>
</dbReference>